<comment type="similarity">
    <text evidence="1 5">Belongs to the peptidase S8 family.</text>
</comment>
<dbReference type="InterPro" id="IPR050131">
    <property type="entry name" value="Peptidase_S8_subtilisin-like"/>
</dbReference>
<dbReference type="Gene3D" id="2.60.120.1290">
    <property type="match status" value="1"/>
</dbReference>
<feature type="active site" description="Charge relay system" evidence="5">
    <location>
        <position position="499"/>
    </location>
</feature>
<keyword evidence="3 5" id="KW-0378">Hydrolase</keyword>
<evidence type="ECO:0000259" key="6">
    <source>
        <dbReference type="Pfam" id="PF00082"/>
    </source>
</evidence>
<dbReference type="InterPro" id="IPR036852">
    <property type="entry name" value="Peptidase_S8/S53_dom_sf"/>
</dbReference>
<feature type="active site" description="Charge relay system" evidence="5">
    <location>
        <position position="109"/>
    </location>
</feature>
<keyword evidence="2 5" id="KW-0645">Protease</keyword>
<dbReference type="CDD" id="cd07478">
    <property type="entry name" value="Peptidases_S8_CspA-like"/>
    <property type="match status" value="1"/>
</dbReference>
<evidence type="ECO:0000256" key="3">
    <source>
        <dbReference type="ARBA" id="ARBA00022801"/>
    </source>
</evidence>
<dbReference type="PANTHER" id="PTHR43806">
    <property type="entry name" value="PEPTIDASE S8"/>
    <property type="match status" value="1"/>
</dbReference>
<keyword evidence="4 5" id="KW-0720">Serine protease</keyword>
<evidence type="ECO:0000256" key="2">
    <source>
        <dbReference type="ARBA" id="ARBA00022670"/>
    </source>
</evidence>
<name>A0ABS8DFL5_9FIRM</name>
<dbReference type="InterPro" id="IPR017310">
    <property type="entry name" value="Pept_S8A_subtilisin_clostridia"/>
</dbReference>
<dbReference type="EMBL" id="JAJCIS010000002">
    <property type="protein sequence ID" value="MCB7386589.1"/>
    <property type="molecule type" value="Genomic_DNA"/>
</dbReference>
<dbReference type="Proteomes" id="UP001299546">
    <property type="component" value="Unassembled WGS sequence"/>
</dbReference>
<organism evidence="7 8">
    <name type="scientific">Bariatricus massiliensis</name>
    <dbReference type="NCBI Taxonomy" id="1745713"/>
    <lineage>
        <taxon>Bacteria</taxon>
        <taxon>Bacillati</taxon>
        <taxon>Bacillota</taxon>
        <taxon>Clostridia</taxon>
        <taxon>Lachnospirales</taxon>
        <taxon>Lachnospiraceae</taxon>
        <taxon>Bariatricus</taxon>
    </lineage>
</organism>
<dbReference type="RefSeq" id="WP_066736648.1">
    <property type="nucleotide sequence ID" value="NZ_JAJCIQ010000002.1"/>
</dbReference>
<dbReference type="Pfam" id="PF00082">
    <property type="entry name" value="Peptidase_S8"/>
    <property type="match status" value="2"/>
</dbReference>
<accession>A0ABS8DFL5</accession>
<evidence type="ECO:0000313" key="8">
    <source>
        <dbReference type="Proteomes" id="UP001299546"/>
    </source>
</evidence>
<dbReference type="Gene3D" id="3.40.50.200">
    <property type="entry name" value="Peptidase S8/S53 domain"/>
    <property type="match status" value="1"/>
</dbReference>
<reference evidence="7 8" key="1">
    <citation type="submission" date="2021-10" db="EMBL/GenBank/DDBJ databases">
        <title>Collection of gut derived symbiotic bacterial strains cultured from healthy donors.</title>
        <authorList>
            <person name="Lin H."/>
            <person name="Littmann E."/>
            <person name="Kohout C."/>
            <person name="Pamer E.G."/>
        </authorList>
    </citation>
    <scope>NUCLEOTIDE SEQUENCE [LARGE SCALE GENOMIC DNA]</scope>
    <source>
        <strain evidence="7 8">DFI.1.165</strain>
    </source>
</reference>
<dbReference type="PROSITE" id="PS51892">
    <property type="entry name" value="SUBTILASE"/>
    <property type="match status" value="1"/>
</dbReference>
<dbReference type="PIRSF" id="PIRSF037894">
    <property type="entry name" value="Subtilisin_rel_CspABC"/>
    <property type="match status" value="1"/>
</dbReference>
<dbReference type="SUPFAM" id="SSF52743">
    <property type="entry name" value="Subtilisin-like"/>
    <property type="match status" value="1"/>
</dbReference>
<protein>
    <submittedName>
        <fullName evidence="7">S8 family peptidase</fullName>
    </submittedName>
</protein>
<keyword evidence="8" id="KW-1185">Reference proteome</keyword>
<evidence type="ECO:0000313" key="7">
    <source>
        <dbReference type="EMBL" id="MCB7386589.1"/>
    </source>
</evidence>
<gene>
    <name evidence="7" type="ORF">LIZ65_04755</name>
</gene>
<feature type="active site" description="Charge relay system" evidence="5">
    <location>
        <position position="177"/>
    </location>
</feature>
<evidence type="ECO:0000256" key="1">
    <source>
        <dbReference type="ARBA" id="ARBA00011073"/>
    </source>
</evidence>
<feature type="domain" description="Peptidase S8/S53" evidence="6">
    <location>
        <begin position="100"/>
        <end position="294"/>
    </location>
</feature>
<evidence type="ECO:0000256" key="5">
    <source>
        <dbReference type="PROSITE-ProRule" id="PRU01240"/>
    </source>
</evidence>
<proteinExistence type="inferred from homology"/>
<dbReference type="PANTHER" id="PTHR43806:SF11">
    <property type="entry name" value="CEREVISIN-RELATED"/>
    <property type="match status" value="1"/>
</dbReference>
<sequence>MPDSESCKESILSEDYMDFISNWRRNNFVDSISMQDSVCRTFLGGNFHGIYLPRIEGGRRALNQFPYFSVPKCYTLLDVEAMNQAGIIQIQNYPNLQLMGDGVIMGIIDTGVDYTNQIFRNLDGSTRIINIWDQTVQDGNPPDNFNYGTEYTKEQIDEALKSENPFDIVPSTDTNGHGNFVASLACGGADVENRFVGAAPESEIAVVKLKEAKQYLREFYFVDADAACYQENDIMAAVHYLVEVSMMEMKPLVICLSMGTNMGGHDGKSPLSELLEGLSNTSGVVVALGTGNEADKRHHYLGQLSTEIQQEEIEVRVGNNTRGFTMELWTEIPNIFEVTIVSPTGERVGRVPVRQGDGFFTFVFEQTDVYVLSRILVEGTSSELISLQFDRPAAGIWKVIVEAVQLGSGRFHVWLPVQEFLTGEVYFLRSNPDYTITEPGNTVSAITSGYYNGADNSIAISSGRGYTRGERIKPDFAAPGINVTGLNARGQFTARSGSSIATAIAAGAGALMLEWLVVRRRAFVDTVQIKNLLILGTSRRPDLTYPNREWGYGTLDLYRTFEEIRRF</sequence>
<comment type="caution">
    <text evidence="7">The sequence shown here is derived from an EMBL/GenBank/DDBJ whole genome shotgun (WGS) entry which is preliminary data.</text>
</comment>
<feature type="domain" description="Peptidase S8/S53" evidence="6">
    <location>
        <begin position="431"/>
        <end position="553"/>
    </location>
</feature>
<evidence type="ECO:0000256" key="4">
    <source>
        <dbReference type="ARBA" id="ARBA00022825"/>
    </source>
</evidence>
<dbReference type="InterPro" id="IPR034045">
    <property type="entry name" value="Pep_S8_CspA-like"/>
</dbReference>
<dbReference type="InterPro" id="IPR000209">
    <property type="entry name" value="Peptidase_S8/S53_dom"/>
</dbReference>
<dbReference type="PRINTS" id="PR00723">
    <property type="entry name" value="SUBTILISIN"/>
</dbReference>
<dbReference type="InterPro" id="IPR015500">
    <property type="entry name" value="Peptidase_S8_subtilisin-rel"/>
</dbReference>